<sequence length="143" mass="16162">MKQSPEILAGFLQVLDEITSATQSALDTLRLNAETTRMIIDEMTNAAYHPDNEFNTFLDDESNSIRLDSDLSEEDKIEEMANQIIDKITNGFKVGSLAIYGAEDIDFSKVMDKVNNKMNKTTNKGEDIHESINFTNDFDNPFK</sequence>
<evidence type="ECO:0000313" key="2">
    <source>
        <dbReference type="Proteomes" id="UP000665181"/>
    </source>
</evidence>
<reference evidence="1" key="1">
    <citation type="submission" date="2021-03" db="EMBL/GenBank/DDBJ databases">
        <title>Isolation of Bacillus subtilis from fermented food sample.</title>
        <authorList>
            <person name="Lakshmanan V."/>
            <person name="Athira K."/>
            <person name="Rajagopal K."/>
        </authorList>
    </citation>
    <scope>NUCLEOTIDE SEQUENCE</scope>
    <source>
        <strain evidence="1">S1</strain>
    </source>
</reference>
<proteinExistence type="predicted"/>
<dbReference type="EMBL" id="JAGFPW010000005">
    <property type="protein sequence ID" value="MBO3794330.1"/>
    <property type="molecule type" value="Genomic_DNA"/>
</dbReference>
<name>A0A8I1WCI4_BACIU</name>
<organism evidence="1 2">
    <name type="scientific">Bacillus subtilis</name>
    <dbReference type="NCBI Taxonomy" id="1423"/>
    <lineage>
        <taxon>Bacteria</taxon>
        <taxon>Bacillati</taxon>
        <taxon>Bacillota</taxon>
        <taxon>Bacilli</taxon>
        <taxon>Bacillales</taxon>
        <taxon>Bacillaceae</taxon>
        <taxon>Bacillus</taxon>
    </lineage>
</organism>
<protein>
    <submittedName>
        <fullName evidence="1">Uncharacterized protein</fullName>
    </submittedName>
</protein>
<accession>A0A8I1WCI4</accession>
<dbReference type="Proteomes" id="UP000665181">
    <property type="component" value="Unassembled WGS sequence"/>
</dbReference>
<evidence type="ECO:0000313" key="1">
    <source>
        <dbReference type="EMBL" id="MBO3794330.1"/>
    </source>
</evidence>
<dbReference type="RefSeq" id="WP_163190277.1">
    <property type="nucleotide sequence ID" value="NZ_JAGFPW010000005.1"/>
</dbReference>
<comment type="caution">
    <text evidence="1">The sequence shown here is derived from an EMBL/GenBank/DDBJ whole genome shotgun (WGS) entry which is preliminary data.</text>
</comment>
<dbReference type="AlphaFoldDB" id="A0A8I1WCI4"/>
<gene>
    <name evidence="1" type="ORF">J5227_08405</name>
</gene>